<evidence type="ECO:0000256" key="3">
    <source>
        <dbReference type="ARBA" id="ARBA00006506"/>
    </source>
</evidence>
<dbReference type="GO" id="GO:0010945">
    <property type="term" value="F:coenzyme A diphosphatase activity"/>
    <property type="evidence" value="ECO:0007669"/>
    <property type="project" value="InterPro"/>
</dbReference>
<keyword evidence="6" id="KW-0460">Magnesium</keyword>
<evidence type="ECO:0000256" key="6">
    <source>
        <dbReference type="ARBA" id="ARBA00022842"/>
    </source>
</evidence>
<dbReference type="Gene3D" id="3.90.79.10">
    <property type="entry name" value="Nucleoside Triphosphate Pyrophosphohydrolase"/>
    <property type="match status" value="1"/>
</dbReference>
<evidence type="ECO:0000256" key="7">
    <source>
        <dbReference type="ARBA" id="ARBA00023211"/>
    </source>
</evidence>
<evidence type="ECO:0000256" key="5">
    <source>
        <dbReference type="ARBA" id="ARBA00022801"/>
    </source>
</evidence>
<dbReference type="PROSITE" id="PS51462">
    <property type="entry name" value="NUDIX"/>
    <property type="match status" value="1"/>
</dbReference>
<keyword evidence="4" id="KW-0479">Metal-binding</keyword>
<keyword evidence="5" id="KW-0378">Hydrolase</keyword>
<dbReference type="PANTHER" id="PTHR12992">
    <property type="entry name" value="NUDIX HYDROLASE"/>
    <property type="match status" value="1"/>
</dbReference>
<feature type="domain" description="Nudix hydrolase" evidence="8">
    <location>
        <begin position="34"/>
        <end position="169"/>
    </location>
</feature>
<dbReference type="SUPFAM" id="SSF55811">
    <property type="entry name" value="Nudix"/>
    <property type="match status" value="1"/>
</dbReference>
<comment type="cofactor">
    <cofactor evidence="2">
        <name>Mg(2+)</name>
        <dbReference type="ChEBI" id="CHEBI:18420"/>
    </cofactor>
</comment>
<evidence type="ECO:0000313" key="9">
    <source>
        <dbReference type="Proteomes" id="UP000035681"/>
    </source>
</evidence>
<dbReference type="AlphaFoldDB" id="A0A0K0DX64"/>
<keyword evidence="7" id="KW-0464">Manganese</keyword>
<dbReference type="WBParaSite" id="SSTP_0000183100.1">
    <property type="protein sequence ID" value="SSTP_0000183100.1"/>
    <property type="gene ID" value="SSTP_0000183100"/>
</dbReference>
<dbReference type="GO" id="GO:0009132">
    <property type="term" value="P:nucleoside diphosphate metabolic process"/>
    <property type="evidence" value="ECO:0007669"/>
    <property type="project" value="InterPro"/>
</dbReference>
<sequence length="238" mass="27751">MVDYEKDKQFLIMAFKPYLVNEKETKVVNLKKVKGSKAASILILLQYKDGDWHVLLTVRSIHLRRHPGEVAFPGGMVDKEDLNDPVRTALREGIEEIGLEINKIDIIGQLPWIRTRFNIIIHPVIGIIKKELILRINKDEVSQHFTCPLSIFLKNNIYTTFHVNKFQFHSFQYGDKNIYGITAWLLIKIAMIIYNKKPQFNLMYVNNKMNIQQIIKESFKKGQKPIAITQEKESKSKL</sequence>
<dbReference type="CDD" id="cd03426">
    <property type="entry name" value="NUDIX_CoAse_Nudt7"/>
    <property type="match status" value="1"/>
</dbReference>
<dbReference type="Proteomes" id="UP000035681">
    <property type="component" value="Unplaced"/>
</dbReference>
<dbReference type="InterPro" id="IPR000059">
    <property type="entry name" value="NUDIX_hydrolase_NudL_CS"/>
</dbReference>
<evidence type="ECO:0000256" key="4">
    <source>
        <dbReference type="ARBA" id="ARBA00022723"/>
    </source>
</evidence>
<evidence type="ECO:0000313" key="10">
    <source>
        <dbReference type="WBParaSite" id="SSTP_0000183100.1"/>
    </source>
</evidence>
<dbReference type="PROSITE" id="PS01293">
    <property type="entry name" value="NUDIX_COA"/>
    <property type="match status" value="1"/>
</dbReference>
<comment type="similarity">
    <text evidence="3">Belongs to the Nudix hydrolase family. PCD1 subfamily.</text>
</comment>
<dbReference type="InterPro" id="IPR000086">
    <property type="entry name" value="NUDIX_hydrolase_dom"/>
</dbReference>
<dbReference type="GO" id="GO:0015938">
    <property type="term" value="P:coenzyme A catabolic process"/>
    <property type="evidence" value="ECO:0007669"/>
    <property type="project" value="TreeGrafter"/>
</dbReference>
<comment type="cofactor">
    <cofactor evidence="1">
        <name>Mn(2+)</name>
        <dbReference type="ChEBI" id="CHEBI:29035"/>
    </cofactor>
</comment>
<dbReference type="GO" id="GO:0030145">
    <property type="term" value="F:manganese ion binding"/>
    <property type="evidence" value="ECO:0007669"/>
    <property type="project" value="InterPro"/>
</dbReference>
<evidence type="ECO:0000313" key="11">
    <source>
        <dbReference type="WBParaSite" id="TCONS_00008916.p1"/>
    </source>
</evidence>
<accession>A0A0K0DX64</accession>
<dbReference type="STRING" id="6248.A0A0K0DX64"/>
<dbReference type="PANTHER" id="PTHR12992:SF24">
    <property type="entry name" value="PEROXISOMAL COENZYME A DIPHOSPHATASE NUDT7"/>
    <property type="match status" value="1"/>
</dbReference>
<dbReference type="InterPro" id="IPR045121">
    <property type="entry name" value="CoAse"/>
</dbReference>
<keyword evidence="9" id="KW-1185">Reference proteome</keyword>
<dbReference type="WBParaSite" id="TCONS_00008916.p1">
    <property type="protein sequence ID" value="TCONS_00008916.p1"/>
    <property type="gene ID" value="XLOC_006785"/>
</dbReference>
<name>A0A0K0DX64_STRER</name>
<dbReference type="Pfam" id="PF00293">
    <property type="entry name" value="NUDIX"/>
    <property type="match status" value="1"/>
</dbReference>
<evidence type="ECO:0000256" key="1">
    <source>
        <dbReference type="ARBA" id="ARBA00001936"/>
    </source>
</evidence>
<organism evidence="10">
    <name type="scientific">Strongyloides stercoralis</name>
    <name type="common">Threadworm</name>
    <dbReference type="NCBI Taxonomy" id="6248"/>
    <lineage>
        <taxon>Eukaryota</taxon>
        <taxon>Metazoa</taxon>
        <taxon>Ecdysozoa</taxon>
        <taxon>Nematoda</taxon>
        <taxon>Chromadorea</taxon>
        <taxon>Rhabditida</taxon>
        <taxon>Tylenchina</taxon>
        <taxon>Panagrolaimomorpha</taxon>
        <taxon>Strongyloidoidea</taxon>
        <taxon>Strongyloididae</taxon>
        <taxon>Strongyloides</taxon>
    </lineage>
</organism>
<dbReference type="GO" id="GO:0000287">
    <property type="term" value="F:magnesium ion binding"/>
    <property type="evidence" value="ECO:0007669"/>
    <property type="project" value="InterPro"/>
</dbReference>
<reference evidence="10" key="1">
    <citation type="submission" date="2015-08" db="UniProtKB">
        <authorList>
            <consortium name="WormBaseParasite"/>
        </authorList>
    </citation>
    <scope>IDENTIFICATION</scope>
</reference>
<protein>
    <submittedName>
        <fullName evidence="10 11">Nudix hydrolase domain-containing protein</fullName>
    </submittedName>
</protein>
<evidence type="ECO:0000259" key="8">
    <source>
        <dbReference type="PROSITE" id="PS51462"/>
    </source>
</evidence>
<dbReference type="InterPro" id="IPR015797">
    <property type="entry name" value="NUDIX_hydrolase-like_dom_sf"/>
</dbReference>
<evidence type="ECO:0000256" key="2">
    <source>
        <dbReference type="ARBA" id="ARBA00001946"/>
    </source>
</evidence>
<proteinExistence type="inferred from homology"/>